<dbReference type="EMBL" id="JBBNAE010000001">
    <property type="protein sequence ID" value="KAK9155879.1"/>
    <property type="molecule type" value="Genomic_DNA"/>
</dbReference>
<dbReference type="Proteomes" id="UP001417504">
    <property type="component" value="Unassembled WGS sequence"/>
</dbReference>
<organism evidence="1 2">
    <name type="scientific">Stephania japonica</name>
    <dbReference type="NCBI Taxonomy" id="461633"/>
    <lineage>
        <taxon>Eukaryota</taxon>
        <taxon>Viridiplantae</taxon>
        <taxon>Streptophyta</taxon>
        <taxon>Embryophyta</taxon>
        <taxon>Tracheophyta</taxon>
        <taxon>Spermatophyta</taxon>
        <taxon>Magnoliopsida</taxon>
        <taxon>Ranunculales</taxon>
        <taxon>Menispermaceae</taxon>
        <taxon>Menispermoideae</taxon>
        <taxon>Cissampelideae</taxon>
        <taxon>Stephania</taxon>
    </lineage>
</organism>
<evidence type="ECO:0000313" key="1">
    <source>
        <dbReference type="EMBL" id="KAK9155879.1"/>
    </source>
</evidence>
<reference evidence="1 2" key="1">
    <citation type="submission" date="2024-01" db="EMBL/GenBank/DDBJ databases">
        <title>Genome assemblies of Stephania.</title>
        <authorList>
            <person name="Yang L."/>
        </authorList>
    </citation>
    <scope>NUCLEOTIDE SEQUENCE [LARGE SCALE GENOMIC DNA]</scope>
    <source>
        <strain evidence="1">QJT</strain>
        <tissue evidence="1">Leaf</tissue>
    </source>
</reference>
<protein>
    <submittedName>
        <fullName evidence="1">Uncharacterized protein</fullName>
    </submittedName>
</protein>
<sequence>MWKDPWLKNDENMLLSSDCIEGMVDVTVNVTDELIWQMPRDMLNERDCTEIS</sequence>
<proteinExistence type="predicted"/>
<name>A0AAP0KR09_9MAGN</name>
<accession>A0AAP0KR09</accession>
<gene>
    <name evidence="1" type="ORF">Sjap_003359</name>
</gene>
<dbReference type="AlphaFoldDB" id="A0AAP0KR09"/>
<evidence type="ECO:0000313" key="2">
    <source>
        <dbReference type="Proteomes" id="UP001417504"/>
    </source>
</evidence>
<comment type="caution">
    <text evidence="1">The sequence shown here is derived from an EMBL/GenBank/DDBJ whole genome shotgun (WGS) entry which is preliminary data.</text>
</comment>
<keyword evidence="2" id="KW-1185">Reference proteome</keyword>